<accession>A0A4U8UY65</accession>
<keyword evidence="1" id="KW-0812">Transmembrane</keyword>
<keyword evidence="3" id="KW-1185">Reference proteome</keyword>
<comment type="caution">
    <text evidence="2">The sequence shown here is derived from an EMBL/GenBank/DDBJ whole genome shotgun (WGS) entry which is preliminary data.</text>
</comment>
<evidence type="ECO:0000313" key="2">
    <source>
        <dbReference type="EMBL" id="TMS38456.1"/>
    </source>
</evidence>
<dbReference type="Proteomes" id="UP000298663">
    <property type="component" value="Unassembled WGS sequence"/>
</dbReference>
<gene>
    <name evidence="2" type="ORF">L596_005178</name>
</gene>
<reference evidence="2 3" key="2">
    <citation type="journal article" date="2019" name="G3 (Bethesda)">
        <title>Hybrid Assembly of the Genome of the Entomopathogenic Nematode Steinernema carpocapsae Identifies the X-Chromosome.</title>
        <authorList>
            <person name="Serra L."/>
            <person name="Macchietto M."/>
            <person name="Macias-Munoz A."/>
            <person name="McGill C.J."/>
            <person name="Rodriguez I.M."/>
            <person name="Rodriguez B."/>
            <person name="Murad R."/>
            <person name="Mortazavi A."/>
        </authorList>
    </citation>
    <scope>NUCLEOTIDE SEQUENCE [LARGE SCALE GENOMIC DNA]</scope>
    <source>
        <strain evidence="2 3">ALL</strain>
    </source>
</reference>
<organism evidence="2 3">
    <name type="scientific">Steinernema carpocapsae</name>
    <name type="common">Entomopathogenic nematode</name>
    <dbReference type="NCBI Taxonomy" id="34508"/>
    <lineage>
        <taxon>Eukaryota</taxon>
        <taxon>Metazoa</taxon>
        <taxon>Ecdysozoa</taxon>
        <taxon>Nematoda</taxon>
        <taxon>Chromadorea</taxon>
        <taxon>Rhabditida</taxon>
        <taxon>Tylenchina</taxon>
        <taxon>Panagrolaimomorpha</taxon>
        <taxon>Strongyloidoidea</taxon>
        <taxon>Steinernematidae</taxon>
        <taxon>Steinernema</taxon>
    </lineage>
</organism>
<proteinExistence type="predicted"/>
<dbReference type="EMBL" id="AZBU02000001">
    <property type="protein sequence ID" value="TMS38456.1"/>
    <property type="molecule type" value="Genomic_DNA"/>
</dbReference>
<evidence type="ECO:0000313" key="3">
    <source>
        <dbReference type="Proteomes" id="UP000298663"/>
    </source>
</evidence>
<dbReference type="AlphaFoldDB" id="A0A4U8UY65"/>
<reference evidence="2 3" key="1">
    <citation type="journal article" date="2015" name="Genome Biol.">
        <title>Comparative genomics of Steinernema reveals deeply conserved gene regulatory networks.</title>
        <authorList>
            <person name="Dillman A.R."/>
            <person name="Macchietto M."/>
            <person name="Porter C.F."/>
            <person name="Rogers A."/>
            <person name="Williams B."/>
            <person name="Antoshechkin I."/>
            <person name="Lee M.M."/>
            <person name="Goodwin Z."/>
            <person name="Lu X."/>
            <person name="Lewis E.E."/>
            <person name="Goodrich-Blair H."/>
            <person name="Stock S.P."/>
            <person name="Adams B.J."/>
            <person name="Sternberg P.W."/>
            <person name="Mortazavi A."/>
        </authorList>
    </citation>
    <scope>NUCLEOTIDE SEQUENCE [LARGE SCALE GENOMIC DNA]</scope>
    <source>
        <strain evidence="2 3">ALL</strain>
    </source>
</reference>
<keyword evidence="1" id="KW-0472">Membrane</keyword>
<evidence type="ECO:0000256" key="1">
    <source>
        <dbReference type="SAM" id="Phobius"/>
    </source>
</evidence>
<name>A0A4U8UY65_STECR</name>
<feature type="transmembrane region" description="Helical" evidence="1">
    <location>
        <begin position="30"/>
        <end position="49"/>
    </location>
</feature>
<dbReference type="OrthoDB" id="10601945at2759"/>
<sequence>MFTLCHMLVYALQDHFDKFHSQATFLRNRLRFCCVIVLGVSIFPVLHSFRTFIDVAACHPMIPKMEAAFEYTSLGAILIFYYSTVFDLEDVEVVVSAYHREVYERDFPPEYWPVQFADGPESMDKEVHVIPCNK</sequence>
<protein>
    <submittedName>
        <fullName evidence="2">Uncharacterized protein</fullName>
    </submittedName>
</protein>
<keyword evidence="1" id="KW-1133">Transmembrane helix</keyword>